<accession>A0AAW9SRP6</accession>
<name>A0AAW9SRP6_9RHOB</name>
<comment type="caution">
    <text evidence="2">The sequence shown here is derived from an EMBL/GenBank/DDBJ whole genome shotgun (WGS) entry which is preliminary data.</text>
</comment>
<evidence type="ECO:0000313" key="2">
    <source>
        <dbReference type="EMBL" id="MEN9063016.1"/>
    </source>
</evidence>
<evidence type="ECO:0008006" key="4">
    <source>
        <dbReference type="Google" id="ProtNLM"/>
    </source>
</evidence>
<dbReference type="PANTHER" id="PTHR23159">
    <property type="entry name" value="CENTROSOMAL PROTEIN 2"/>
    <property type="match status" value="1"/>
</dbReference>
<gene>
    <name evidence="2" type="ORF">ABFB10_20580</name>
</gene>
<dbReference type="Proteomes" id="UP001428774">
    <property type="component" value="Unassembled WGS sequence"/>
</dbReference>
<feature type="compositionally biased region" description="Basic and acidic residues" evidence="1">
    <location>
        <begin position="494"/>
        <end position="503"/>
    </location>
</feature>
<feature type="compositionally biased region" description="Basic residues" evidence="1">
    <location>
        <begin position="480"/>
        <end position="492"/>
    </location>
</feature>
<organism evidence="2 3">
    <name type="scientific">Ponticoccus litoralis</name>
    <dbReference type="NCBI Taxonomy" id="422297"/>
    <lineage>
        <taxon>Bacteria</taxon>
        <taxon>Pseudomonadati</taxon>
        <taxon>Pseudomonadota</taxon>
        <taxon>Alphaproteobacteria</taxon>
        <taxon>Rhodobacterales</taxon>
        <taxon>Roseobacteraceae</taxon>
        <taxon>Ponticoccus</taxon>
    </lineage>
</organism>
<feature type="region of interest" description="Disordered" evidence="1">
    <location>
        <begin position="447"/>
        <end position="535"/>
    </location>
</feature>
<dbReference type="RefSeq" id="WP_347168122.1">
    <property type="nucleotide sequence ID" value="NZ_JBDNCH010000003.1"/>
</dbReference>
<proteinExistence type="predicted"/>
<keyword evidence="3" id="KW-1185">Reference proteome</keyword>
<protein>
    <recommendedName>
        <fullName evidence="4">Chromosome segregation ATPase</fullName>
    </recommendedName>
</protein>
<evidence type="ECO:0000313" key="3">
    <source>
        <dbReference type="Proteomes" id="UP001428774"/>
    </source>
</evidence>
<dbReference type="PANTHER" id="PTHR23159:SF66">
    <property type="entry name" value="OS04G0158400 PROTEIN"/>
    <property type="match status" value="1"/>
</dbReference>
<dbReference type="AlphaFoldDB" id="A0AAW9SRP6"/>
<dbReference type="EMBL" id="JBDNCH010000003">
    <property type="protein sequence ID" value="MEN9063016.1"/>
    <property type="molecule type" value="Genomic_DNA"/>
</dbReference>
<reference evidence="2 3" key="1">
    <citation type="submission" date="2024-05" db="EMBL/GenBank/DDBJ databases">
        <title>Genome sequence of Ponticoccus litoralis KCCM 90028.</title>
        <authorList>
            <person name="Kim J.M."/>
            <person name="Lee J.K."/>
            <person name="Choi B.J."/>
            <person name="Bayburt H."/>
            <person name="Baek J.H."/>
            <person name="Jeon C.O."/>
        </authorList>
    </citation>
    <scope>NUCLEOTIDE SEQUENCE [LARGE SCALE GENOMIC DNA]</scope>
    <source>
        <strain evidence="2 3">KCCM 90028</strain>
    </source>
</reference>
<evidence type="ECO:0000256" key="1">
    <source>
        <dbReference type="SAM" id="MobiDB-lite"/>
    </source>
</evidence>
<dbReference type="Gene3D" id="1.10.287.1490">
    <property type="match status" value="1"/>
</dbReference>
<sequence length="535" mass="56797">MKPSPRRCRGRRQTGSWLSPFRAAAKALRAPTASAPLARIEIHPALLSRSSGTASLQDFNIKGYAALRPATGLKRIFPGLRETRQTSIDTISPSEALEQARLEGSDNLLILGASGFEMEVLDAVLPTKGQPPFSRIVLMLPDAVLYEGGSTGAALATRLEQAGYRRSRTDSSDPDMPVAAFDLDRAGQEARMVLAERDRIIAALTDRLDRLADDLKEVQAQRDRALTDAETALAAARAEAKGLRRELDQAQAAAQDLRQQNAALTAARAELQADAEAERADLAEITAEKDTAQHRLGDLEGALAAARAEAEGLRQELDQAQAAAQDLRQQNAALTAARAESQADAEAERADLAEITAEKDTAQHGLGDLEGALAAARAEAEGLRQELDQAQAAAQDLRQQNAALTAARAESQADAEAERADLAEITAEKDTAQHRLGDLEGALAAARAEAEGLHRGGGPGPGQMPRTGRLDRNLQGPARGRPRKSRRNRVFHPARQDQGRRGSDPCAAPAGPQRDGSGRAEGQVPGPEGGERSAG</sequence>